<protein>
    <recommendedName>
        <fullName evidence="4">PLA2c domain-containing protein</fullName>
    </recommendedName>
</protein>
<keyword evidence="1 3" id="KW-0378">Hydrolase</keyword>
<dbReference type="OrthoDB" id="270970at2759"/>
<name>A0A2G9RR96_AQUCT</name>
<reference evidence="5" key="1">
    <citation type="submission" date="2017-08" db="EMBL/GenBank/DDBJ databases">
        <title>Assembly of the North American Bullfrog Genome.</title>
        <authorList>
            <person name="Warren R.L."/>
            <person name="Vandervalk B.P."/>
            <person name="Kucuk E."/>
            <person name="Birol I."/>
            <person name="Helbing C."/>
            <person name="Pandoh P."/>
            <person name="Behsaz B."/>
            <person name="Mohamadi H."/>
            <person name="Chu J."/>
            <person name="Jackman S."/>
            <person name="Hammond S.A."/>
            <person name="Veldhoen N."/>
            <person name="Kirk H."/>
            <person name="Zhao Y."/>
            <person name="Coope R."/>
            <person name="Pleasance S."/>
            <person name="Moore R."/>
            <person name="Holt R."/>
        </authorList>
    </citation>
    <scope>NUCLEOTIDE SEQUENCE</scope>
    <source>
        <strain evidence="5">Bruno</strain>
        <tissue evidence="5">Liver</tissue>
    </source>
</reference>
<evidence type="ECO:0000256" key="1">
    <source>
        <dbReference type="ARBA" id="ARBA00022801"/>
    </source>
</evidence>
<feature type="non-terminal residue" evidence="5">
    <location>
        <position position="1"/>
    </location>
</feature>
<evidence type="ECO:0000256" key="3">
    <source>
        <dbReference type="PROSITE-ProRule" id="PRU00555"/>
    </source>
</evidence>
<dbReference type="SUPFAM" id="SSF52151">
    <property type="entry name" value="FabD/lysophospholipase-like"/>
    <property type="match status" value="1"/>
</dbReference>
<gene>
    <name evidence="5" type="ORF">AB205_0068880</name>
</gene>
<dbReference type="GO" id="GO:0005635">
    <property type="term" value="C:nuclear envelope"/>
    <property type="evidence" value="ECO:0007669"/>
    <property type="project" value="TreeGrafter"/>
</dbReference>
<dbReference type="GO" id="GO:0005544">
    <property type="term" value="F:calcium-dependent phospholipid binding"/>
    <property type="evidence" value="ECO:0007669"/>
    <property type="project" value="TreeGrafter"/>
</dbReference>
<dbReference type="InterPro" id="IPR002642">
    <property type="entry name" value="LysoPLipase_cat_dom"/>
</dbReference>
<evidence type="ECO:0000313" key="5">
    <source>
        <dbReference type="EMBL" id="PIO29713.1"/>
    </source>
</evidence>
<accession>A0A2G9RR96</accession>
<sequence length="169" mass="19657">IKSQKTATSLIKKLNHLVDAGLEINTPYPLVLPPHRKVDLILSFDFSLGDPFETLKRTTKYCKDHWIPFPVNTKERYEFPPTKSCYVFEGDGYETPDVMHFPLFNTQTCGEALNLYRLSKKYAARVPSYDTSMMNELLDIAKKNVESNMEEIQIQIQQCVWRSNKREMS</sequence>
<dbReference type="Gene3D" id="3.40.1090.10">
    <property type="entry name" value="Cytosolic phospholipase A2 catalytic domain"/>
    <property type="match status" value="1"/>
</dbReference>
<dbReference type="GO" id="GO:0047498">
    <property type="term" value="F:calcium-dependent phospholipase A2 activity"/>
    <property type="evidence" value="ECO:0007669"/>
    <property type="project" value="TreeGrafter"/>
</dbReference>
<dbReference type="InterPro" id="IPR016035">
    <property type="entry name" value="Acyl_Trfase/lysoPLipase"/>
</dbReference>
<dbReference type="PANTHER" id="PTHR10728">
    <property type="entry name" value="CYTOSOLIC PHOSPHOLIPASE A2"/>
    <property type="match status" value="1"/>
</dbReference>
<dbReference type="GO" id="GO:0005509">
    <property type="term" value="F:calcium ion binding"/>
    <property type="evidence" value="ECO:0007669"/>
    <property type="project" value="TreeGrafter"/>
</dbReference>
<dbReference type="EMBL" id="KV936823">
    <property type="protein sequence ID" value="PIO29713.1"/>
    <property type="molecule type" value="Genomic_DNA"/>
</dbReference>
<dbReference type="GO" id="GO:0005829">
    <property type="term" value="C:cytosol"/>
    <property type="evidence" value="ECO:0007669"/>
    <property type="project" value="TreeGrafter"/>
</dbReference>
<evidence type="ECO:0000256" key="2">
    <source>
        <dbReference type="ARBA" id="ARBA00023098"/>
    </source>
</evidence>
<feature type="domain" description="PLA2c" evidence="4">
    <location>
        <begin position="1"/>
        <end position="169"/>
    </location>
</feature>
<proteinExistence type="predicted"/>
<dbReference type="PANTHER" id="PTHR10728:SF39">
    <property type="entry name" value="CYTOSOLIC PHOSPHOLIPASE A2 GAMMA"/>
    <property type="match status" value="1"/>
</dbReference>
<evidence type="ECO:0000259" key="4">
    <source>
        <dbReference type="PROSITE" id="PS51210"/>
    </source>
</evidence>
<dbReference type="PROSITE" id="PS51210">
    <property type="entry name" value="PLA2C"/>
    <property type="match status" value="1"/>
</dbReference>
<keyword evidence="2 3" id="KW-0443">Lipid metabolism</keyword>
<dbReference type="AlphaFoldDB" id="A0A2G9RR96"/>
<keyword evidence="3" id="KW-0442">Lipid degradation</keyword>
<organism evidence="5">
    <name type="scientific">Aquarana catesbeiana</name>
    <name type="common">American bullfrog</name>
    <name type="synonym">Rana catesbeiana</name>
    <dbReference type="NCBI Taxonomy" id="8400"/>
    <lineage>
        <taxon>Eukaryota</taxon>
        <taxon>Metazoa</taxon>
        <taxon>Chordata</taxon>
        <taxon>Craniata</taxon>
        <taxon>Vertebrata</taxon>
        <taxon>Euteleostomi</taxon>
        <taxon>Amphibia</taxon>
        <taxon>Batrachia</taxon>
        <taxon>Anura</taxon>
        <taxon>Neobatrachia</taxon>
        <taxon>Ranoidea</taxon>
        <taxon>Ranidae</taxon>
        <taxon>Aquarana</taxon>
    </lineage>
</organism>
<dbReference type="GO" id="GO:0046475">
    <property type="term" value="P:glycerophospholipid catabolic process"/>
    <property type="evidence" value="ECO:0007669"/>
    <property type="project" value="TreeGrafter"/>
</dbReference>
<dbReference type="GO" id="GO:0005654">
    <property type="term" value="C:nucleoplasm"/>
    <property type="evidence" value="ECO:0007669"/>
    <property type="project" value="TreeGrafter"/>
</dbReference>